<organism evidence="1 2">
    <name type="scientific">Phormidium tenue NIES-30</name>
    <dbReference type="NCBI Taxonomy" id="549789"/>
    <lineage>
        <taxon>Bacteria</taxon>
        <taxon>Bacillati</taxon>
        <taxon>Cyanobacteriota</taxon>
        <taxon>Cyanophyceae</taxon>
        <taxon>Oscillatoriophycideae</taxon>
        <taxon>Oscillatoriales</taxon>
        <taxon>Oscillatoriaceae</taxon>
        <taxon>Phormidium</taxon>
    </lineage>
</organism>
<dbReference type="OrthoDB" id="261494at2"/>
<dbReference type="AlphaFoldDB" id="A0A1U7J7Q1"/>
<name>A0A1U7J7Q1_9CYAN</name>
<dbReference type="EMBL" id="MRCG01000004">
    <property type="protein sequence ID" value="OKH49195.1"/>
    <property type="molecule type" value="Genomic_DNA"/>
</dbReference>
<evidence type="ECO:0000313" key="1">
    <source>
        <dbReference type="EMBL" id="OKH49195.1"/>
    </source>
</evidence>
<keyword evidence="2" id="KW-1185">Reference proteome</keyword>
<dbReference type="RefSeq" id="WP_073607979.1">
    <property type="nucleotide sequence ID" value="NZ_MRCG01000004.1"/>
</dbReference>
<reference evidence="1 2" key="1">
    <citation type="submission" date="2016-11" db="EMBL/GenBank/DDBJ databases">
        <title>Draft Genome Sequences of Nine Cyanobacterial Strains from Diverse Habitats.</title>
        <authorList>
            <person name="Zhu T."/>
            <person name="Hou S."/>
            <person name="Lu X."/>
            <person name="Hess W.R."/>
        </authorList>
    </citation>
    <scope>NUCLEOTIDE SEQUENCE [LARGE SCALE GENOMIC DNA]</scope>
    <source>
        <strain evidence="1 2">NIES-30</strain>
    </source>
</reference>
<comment type="caution">
    <text evidence="1">The sequence shown here is derived from an EMBL/GenBank/DDBJ whole genome shotgun (WGS) entry which is preliminary data.</text>
</comment>
<protein>
    <submittedName>
        <fullName evidence="1">Uncharacterized protein</fullName>
    </submittedName>
</protein>
<dbReference type="Proteomes" id="UP000185557">
    <property type="component" value="Unassembled WGS sequence"/>
</dbReference>
<proteinExistence type="predicted"/>
<gene>
    <name evidence="1" type="ORF">NIES30_08550</name>
</gene>
<dbReference type="STRING" id="549789.NIES30_08550"/>
<sequence length="294" mass="31767">MSKKIYEIVDKLPTGGLTVRALKTLDTFVPGQWNNLVGFDNTIKTVTGETDEAMVQAIGERAIALFNDKKQGYQSALWLYETVDSASGLLGAAALANRIGQDTFLGFLKNLTPKPEKAQTIDLVVKLVAEVVAFCKISGIPGDSLGDFLTALGDYSSESLVRMAALVSFDGIIPLGADFSTKALTAIKGMGASDLESNQTFKGIKDEIPGGNDKAKLSFMTESFESTKGWMDRLVTDHNITQSKLVDNLGGFIEGSKGKLDYLGAFLDMSVKYYEHTGTQTLARRLIERAVAEI</sequence>
<accession>A0A1U7J7Q1</accession>
<evidence type="ECO:0000313" key="2">
    <source>
        <dbReference type="Proteomes" id="UP000185557"/>
    </source>
</evidence>